<name>A0A9E4K6T3_9GAMM</name>
<keyword evidence="1" id="KW-1133">Transmembrane helix</keyword>
<dbReference type="AlphaFoldDB" id="A0A9E4K6T3"/>
<evidence type="ECO:0000313" key="3">
    <source>
        <dbReference type="EMBL" id="MCG7940480.1"/>
    </source>
</evidence>
<keyword evidence="1" id="KW-0812">Transmembrane</keyword>
<dbReference type="EMBL" id="JAEPDI010000013">
    <property type="protein sequence ID" value="MCG7940480.1"/>
    <property type="molecule type" value="Genomic_DNA"/>
</dbReference>
<evidence type="ECO:0000259" key="2">
    <source>
        <dbReference type="Pfam" id="PF21623"/>
    </source>
</evidence>
<organism evidence="3 4">
    <name type="scientific">Candidatus Thiodiazotropha lotti</name>
    <dbReference type="NCBI Taxonomy" id="2792787"/>
    <lineage>
        <taxon>Bacteria</taxon>
        <taxon>Pseudomonadati</taxon>
        <taxon>Pseudomonadota</taxon>
        <taxon>Gammaproteobacteria</taxon>
        <taxon>Chromatiales</taxon>
        <taxon>Sedimenticolaceae</taxon>
        <taxon>Candidatus Thiodiazotropha</taxon>
    </lineage>
</organism>
<dbReference type="Gene3D" id="3.30.450.20">
    <property type="entry name" value="PAS domain"/>
    <property type="match status" value="2"/>
</dbReference>
<protein>
    <recommendedName>
        <fullName evidence="2">Histidine kinase VP0354-like sensor domain-containing protein</fullName>
    </recommendedName>
</protein>
<feature type="domain" description="Histidine kinase VP0354-like sensor" evidence="2">
    <location>
        <begin position="42"/>
        <end position="268"/>
    </location>
</feature>
<keyword evidence="1" id="KW-0472">Membrane</keyword>
<dbReference type="Proteomes" id="UP000886687">
    <property type="component" value="Unassembled WGS sequence"/>
</dbReference>
<comment type="caution">
    <text evidence="3">The sequence shown here is derived from an EMBL/GenBank/DDBJ whole genome shotgun (WGS) entry which is preliminary data.</text>
</comment>
<feature type="transmembrane region" description="Helical" evidence="1">
    <location>
        <begin position="298"/>
        <end position="318"/>
    </location>
</feature>
<dbReference type="SUPFAM" id="SSF103190">
    <property type="entry name" value="Sensory domain-like"/>
    <property type="match status" value="2"/>
</dbReference>
<dbReference type="InterPro" id="IPR048760">
    <property type="entry name" value="VP0354-like_sensor_dom"/>
</dbReference>
<evidence type="ECO:0000313" key="4">
    <source>
        <dbReference type="Proteomes" id="UP000886687"/>
    </source>
</evidence>
<sequence length="343" mass="39524">MMLVFANLVLWVGYRLSVDNMKEVWRDLTDLSADSTLYTLEQRRNDLRADVKLLASNPDLIRAILYYDELVLNRIAADWELFVSEKRLYDHIRLIDLSGKERLRVDLTSHGASRVSTDQLQNKSHRYYIQQGMAMDAGAIYASPIDLNVEQGKVEIPYKPMVRLVTPLDVDGEIKALLVVNALVSHIFGDLQRHASLVHGGLLLLDESGNYLRGFSSHQEWQFMFPESSSETRQFNENYPDVWAMMQRTPSGQINRPEGIFSYRTVTYGAVGFTHSYRLVVVMTEEQQQALLLPQRNLWLFIALVLTLLLVFAVVILGRYRLGQLQAKPVVNRRPVDLWHLFR</sequence>
<accession>A0A9E4K6T3</accession>
<dbReference type="Pfam" id="PF21623">
    <property type="entry name" value="HK_sensor_dom_bact"/>
    <property type="match status" value="1"/>
</dbReference>
<dbReference type="InterPro" id="IPR029151">
    <property type="entry name" value="Sensor-like_sf"/>
</dbReference>
<evidence type="ECO:0000256" key="1">
    <source>
        <dbReference type="SAM" id="Phobius"/>
    </source>
</evidence>
<proteinExistence type="predicted"/>
<gene>
    <name evidence="3" type="ORF">JAZ04_16725</name>
</gene>
<reference evidence="3" key="1">
    <citation type="journal article" date="2021" name="Proc. Natl. Acad. Sci. U.S.A.">
        <title>Global biogeography of chemosynthetic symbionts reveals both localized and globally distributed symbiont groups. .</title>
        <authorList>
            <person name="Osvatic J.T."/>
            <person name="Wilkins L.G.E."/>
            <person name="Leibrecht L."/>
            <person name="Leray M."/>
            <person name="Zauner S."/>
            <person name="Polzin J."/>
            <person name="Camacho Y."/>
            <person name="Gros O."/>
            <person name="van Gils J.A."/>
            <person name="Eisen J.A."/>
            <person name="Petersen J.M."/>
            <person name="Yuen B."/>
        </authorList>
    </citation>
    <scope>NUCLEOTIDE SEQUENCE</scope>
    <source>
        <strain evidence="3">MAGL173</strain>
    </source>
</reference>